<dbReference type="RefSeq" id="WP_257574937.1">
    <property type="nucleotide sequence ID" value="NZ_FNNO01000010.1"/>
</dbReference>
<accession>A0A8X8IFZ1</accession>
<sequence>MTEIIIDKKKYVLVPAKDYSALQKKAALKSKAEKVFSLEDARSFSKKLIRKWAAEK</sequence>
<evidence type="ECO:0000313" key="1">
    <source>
        <dbReference type="EMBL" id="SDX18589.1"/>
    </source>
</evidence>
<proteinExistence type="predicted"/>
<protein>
    <submittedName>
        <fullName evidence="1">Uncharacterized protein</fullName>
    </submittedName>
</protein>
<keyword evidence="2" id="KW-1185">Reference proteome</keyword>
<dbReference type="Proteomes" id="UP000198711">
    <property type="component" value="Unassembled WGS sequence"/>
</dbReference>
<organism evidence="1 2">
    <name type="scientific">Hydrobacter penzbergensis</name>
    <dbReference type="NCBI Taxonomy" id="1235997"/>
    <lineage>
        <taxon>Bacteria</taxon>
        <taxon>Pseudomonadati</taxon>
        <taxon>Bacteroidota</taxon>
        <taxon>Chitinophagia</taxon>
        <taxon>Chitinophagales</taxon>
        <taxon>Chitinophagaceae</taxon>
        <taxon>Hydrobacter</taxon>
    </lineage>
</organism>
<reference evidence="1 2" key="1">
    <citation type="submission" date="2016-10" db="EMBL/GenBank/DDBJ databases">
        <authorList>
            <person name="Varghese N."/>
            <person name="Submissions S."/>
        </authorList>
    </citation>
    <scope>NUCLEOTIDE SEQUENCE [LARGE SCALE GENOMIC DNA]</scope>
    <source>
        <strain evidence="1 2">DSM 25353</strain>
    </source>
</reference>
<dbReference type="AlphaFoldDB" id="A0A8X8IFZ1"/>
<gene>
    <name evidence="1" type="ORF">SAMN05444410_11079</name>
</gene>
<dbReference type="EMBL" id="FNNO01000010">
    <property type="protein sequence ID" value="SDX18589.1"/>
    <property type="molecule type" value="Genomic_DNA"/>
</dbReference>
<comment type="caution">
    <text evidence="1">The sequence shown here is derived from an EMBL/GenBank/DDBJ whole genome shotgun (WGS) entry which is preliminary data.</text>
</comment>
<name>A0A8X8IFZ1_9BACT</name>
<evidence type="ECO:0000313" key="2">
    <source>
        <dbReference type="Proteomes" id="UP000198711"/>
    </source>
</evidence>